<feature type="region of interest" description="Disordered" evidence="2">
    <location>
        <begin position="816"/>
        <end position="846"/>
    </location>
</feature>
<reference evidence="4" key="1">
    <citation type="journal article" date="2020" name="bioRxiv">
        <title>Comparative genomics of Chlamydomonas.</title>
        <authorList>
            <person name="Craig R.J."/>
            <person name="Hasan A.R."/>
            <person name="Ness R.W."/>
            <person name="Keightley P.D."/>
        </authorList>
    </citation>
    <scope>NUCLEOTIDE SEQUENCE</scope>
    <source>
        <strain evidence="4">CCAP 11/70</strain>
    </source>
</reference>
<feature type="compositionally biased region" description="Polar residues" evidence="2">
    <location>
        <begin position="816"/>
        <end position="827"/>
    </location>
</feature>
<dbReference type="InterPro" id="IPR057600">
    <property type="entry name" value="TORTIFOLIA1/SINE1-2_N"/>
</dbReference>
<dbReference type="OrthoDB" id="552366at2759"/>
<protein>
    <recommendedName>
        <fullName evidence="3">TORTIFOLIA1/SINE1-2 N-terminal domain-containing protein</fullName>
    </recommendedName>
</protein>
<feature type="compositionally biased region" description="Low complexity" evidence="2">
    <location>
        <begin position="502"/>
        <end position="523"/>
    </location>
</feature>
<organism evidence="4 5">
    <name type="scientific">Edaphochlamys debaryana</name>
    <dbReference type="NCBI Taxonomy" id="47281"/>
    <lineage>
        <taxon>Eukaryota</taxon>
        <taxon>Viridiplantae</taxon>
        <taxon>Chlorophyta</taxon>
        <taxon>core chlorophytes</taxon>
        <taxon>Chlorophyceae</taxon>
        <taxon>CS clade</taxon>
        <taxon>Chlamydomonadales</taxon>
        <taxon>Chlamydomonadales incertae sedis</taxon>
        <taxon>Edaphochlamys</taxon>
    </lineage>
</organism>
<dbReference type="PANTHER" id="PTHR31355:SF7">
    <property type="entry name" value="MICROTUBULE-ASSOCIATED PROTEIN TORTIFOLIA1"/>
    <property type="match status" value="1"/>
</dbReference>
<dbReference type="Proteomes" id="UP000612055">
    <property type="component" value="Unassembled WGS sequence"/>
</dbReference>
<keyword evidence="5" id="KW-1185">Reference proteome</keyword>
<dbReference type="InterPro" id="IPR011989">
    <property type="entry name" value="ARM-like"/>
</dbReference>
<proteinExistence type="predicted"/>
<dbReference type="Pfam" id="PF24714">
    <property type="entry name" value="TOR1L1_N"/>
    <property type="match status" value="1"/>
</dbReference>
<feature type="region of interest" description="Disordered" evidence="2">
    <location>
        <begin position="251"/>
        <end position="271"/>
    </location>
</feature>
<dbReference type="InterPro" id="IPR016024">
    <property type="entry name" value="ARM-type_fold"/>
</dbReference>
<comment type="caution">
    <text evidence="4">The sequence shown here is derived from an EMBL/GenBank/DDBJ whole genome shotgun (WGS) entry which is preliminary data.</text>
</comment>
<feature type="region of interest" description="Disordered" evidence="2">
    <location>
        <begin position="459"/>
        <end position="480"/>
    </location>
</feature>
<dbReference type="GO" id="GO:0005874">
    <property type="term" value="C:microtubule"/>
    <property type="evidence" value="ECO:0007669"/>
    <property type="project" value="InterPro"/>
</dbReference>
<dbReference type="EMBL" id="JAEHOE010000005">
    <property type="protein sequence ID" value="KAG2499996.1"/>
    <property type="molecule type" value="Genomic_DNA"/>
</dbReference>
<dbReference type="PRINTS" id="PR01217">
    <property type="entry name" value="PRICHEXTENSN"/>
</dbReference>
<feature type="compositionally biased region" description="Pro residues" evidence="2">
    <location>
        <begin position="988"/>
        <end position="1001"/>
    </location>
</feature>
<dbReference type="AlphaFoldDB" id="A0A835YCB4"/>
<feature type="region of interest" description="Disordered" evidence="2">
    <location>
        <begin position="983"/>
        <end position="1068"/>
    </location>
</feature>
<gene>
    <name evidence="4" type="ORF">HYH03_002278</name>
</gene>
<name>A0A835YCB4_9CHLO</name>
<accession>A0A835YCB4</accession>
<feature type="compositionally biased region" description="Pro residues" evidence="2">
    <location>
        <begin position="584"/>
        <end position="595"/>
    </location>
</feature>
<feature type="compositionally biased region" description="Gly residues" evidence="2">
    <location>
        <begin position="777"/>
        <end position="786"/>
    </location>
</feature>
<feature type="region of interest" description="Disordered" evidence="2">
    <location>
        <begin position="766"/>
        <end position="787"/>
    </location>
</feature>
<feature type="coiled-coil region" evidence="1">
    <location>
        <begin position="691"/>
        <end position="718"/>
    </location>
</feature>
<evidence type="ECO:0000256" key="2">
    <source>
        <dbReference type="SAM" id="MobiDB-lite"/>
    </source>
</evidence>
<keyword evidence="1" id="KW-0175">Coiled coil</keyword>
<evidence type="ECO:0000256" key="1">
    <source>
        <dbReference type="SAM" id="Coils"/>
    </source>
</evidence>
<evidence type="ECO:0000313" key="4">
    <source>
        <dbReference type="EMBL" id="KAG2499996.1"/>
    </source>
</evidence>
<feature type="region of interest" description="Disordered" evidence="2">
    <location>
        <begin position="1090"/>
        <end position="1109"/>
    </location>
</feature>
<dbReference type="Gene3D" id="1.25.10.10">
    <property type="entry name" value="Leucine-rich Repeat Variant"/>
    <property type="match status" value="1"/>
</dbReference>
<feature type="region of interest" description="Disordered" evidence="2">
    <location>
        <begin position="492"/>
        <end position="667"/>
    </location>
</feature>
<feature type="domain" description="TORTIFOLIA1/SINE1-2 N-terminal" evidence="3">
    <location>
        <begin position="18"/>
        <end position="218"/>
    </location>
</feature>
<feature type="compositionally biased region" description="Pro residues" evidence="2">
    <location>
        <begin position="380"/>
        <end position="392"/>
    </location>
</feature>
<evidence type="ECO:0000259" key="3">
    <source>
        <dbReference type="Pfam" id="PF24714"/>
    </source>
</evidence>
<dbReference type="SUPFAM" id="SSF48371">
    <property type="entry name" value="ARM repeat"/>
    <property type="match status" value="1"/>
</dbReference>
<feature type="region of interest" description="Disordered" evidence="2">
    <location>
        <begin position="374"/>
        <end position="437"/>
    </location>
</feature>
<sequence length="1109" mass="112281">MPPRPSSAALSASKIAKKERILQALNRMNDRDTQKAAAEDLASIVHHMDQEGLPIMLSCLCTTGSEHKVYARKECARALGIIASDYCPLREAALQAPHLGKVLGQLRKSLMDVDSGVREASAEALALVAQGLAQQAGAGGEGVIVQAQGAPGGPGPSPVLKLLLECLGEQKKELNAAACQALGLSAPFLGTLEAPLAKELVRKLNSPAFQAPAALLGALARTDPLSGEPSGLIKSGPAAFVPILSALVGQPPAPQAGAPSPGSGSGSGTGAVGCLHRPDWQVRQAAADMLRATALLLGPLVEAEGGWADAKSVTARALKGLESCRFDKVRDVRDVARAALAVVEDLREYGTGGGSVAGWPEFIADRLRARGLPAPLTPEAAPPAPSPAPAPVPLGRISPLRRSRSPPLRPRSAVSPSPPPRRRSPTPERRPSPVFERAGSLSERFRAAHQALDVLVHDPLGRYQEPDQDQDRASVRSAAQSAAAAAAPLAAGPGLGEELRPEAAAGAGAGAGAPAAGSRALSRNGSRAESVASGRGPVEPQFSVRSRDEGLPPPAPLAPADDLGGSLGPPTFSRQPSAVARPAPEAPYPGPPPGLPRSDSAARRSNSTTPPLPAWASYASTPPPYAAPAAPYATPTPTPGSVPPAVFGPGATPPVYGGAPGPSPAAAAGLAPTITVQTDEWLALQSRLKALEAQQYQLVGLQAKVRSLEAALEASQTQLLSASPSAASVPPPLPYPPPIQVGPPSPHPLLSATDSEASWVNLNRTIRPGQVQPGPGSPLGGPGLGPGSATAAGRLAAYGFDNGGVVSPRVSLQLPSASPSVQASQDFSSGGGAGSGGGGGSGGGAMGDVRQLYREALAGGRQKELALLRLMSQTGPVWNDLGQEMCTHLLATFTSCLQAARADGPLLGRMMPWLWRLADDENSRFDAPPDMRAPLLAALRSAQLYVSDFALHEKMALLASTLRVHWALPESPSASRGVSMAGLVQAGAPPPPPYAAPPSSQPPSFGGALLAVQPPSPQGAGPDSLGAIHSTVSVTPEPVSPAALGDASGPGTPRSGVGGGGGRQPLSALAAPSLGTLMGMMGNLERDFAAAKASPARGGSRPGSVAGRG</sequence>
<feature type="compositionally biased region" description="Gly residues" evidence="2">
    <location>
        <begin position="829"/>
        <end position="846"/>
    </location>
</feature>
<evidence type="ECO:0000313" key="5">
    <source>
        <dbReference type="Proteomes" id="UP000612055"/>
    </source>
</evidence>
<dbReference type="PANTHER" id="PTHR31355">
    <property type="entry name" value="MICROTUBULE-ASSOCIATED PROTEIN TORTIFOLIA1"/>
    <property type="match status" value="1"/>
</dbReference>
<dbReference type="InterPro" id="IPR033337">
    <property type="entry name" value="TORTIFOLIA1/SINE1-2"/>
</dbReference>
<dbReference type="GO" id="GO:0008017">
    <property type="term" value="F:microtubule binding"/>
    <property type="evidence" value="ECO:0007669"/>
    <property type="project" value="InterPro"/>
</dbReference>